<name>A0A251XTH5_9MICO</name>
<feature type="compositionally biased region" description="Pro residues" evidence="1">
    <location>
        <begin position="245"/>
        <end position="254"/>
    </location>
</feature>
<accession>A0A251XTH5</accession>
<feature type="transmembrane region" description="Helical" evidence="2">
    <location>
        <begin position="96"/>
        <end position="117"/>
    </location>
</feature>
<keyword evidence="2" id="KW-0812">Transmembrane</keyword>
<feature type="transmembrane region" description="Helical" evidence="2">
    <location>
        <begin position="63"/>
        <end position="84"/>
    </location>
</feature>
<dbReference type="AlphaFoldDB" id="A0A251XTH5"/>
<organism evidence="3 4">
    <name type="scientific">Clavibacter michiganensis</name>
    <dbReference type="NCBI Taxonomy" id="28447"/>
    <lineage>
        <taxon>Bacteria</taxon>
        <taxon>Bacillati</taxon>
        <taxon>Actinomycetota</taxon>
        <taxon>Actinomycetes</taxon>
        <taxon>Micrococcales</taxon>
        <taxon>Microbacteriaceae</taxon>
        <taxon>Clavibacter</taxon>
    </lineage>
</organism>
<feature type="region of interest" description="Disordered" evidence="1">
    <location>
        <begin position="235"/>
        <end position="260"/>
    </location>
</feature>
<keyword evidence="2" id="KW-0472">Membrane</keyword>
<feature type="transmembrane region" description="Helical" evidence="2">
    <location>
        <begin position="168"/>
        <end position="194"/>
    </location>
</feature>
<dbReference type="Proteomes" id="UP000195106">
    <property type="component" value="Unassembled WGS sequence"/>
</dbReference>
<feature type="region of interest" description="Disordered" evidence="1">
    <location>
        <begin position="1"/>
        <end position="34"/>
    </location>
</feature>
<sequence>MNADDAAADDTTAETAAPTGPPAQAARAAAPEDPGYGRRRMARIGARALLAWIAEVVTPRRRLVALGSGLVAGVAMALLIRPVLARADGEATSAAAAVLLGIMVGAAVGIIPVSVWLTRAIRRHPSVTGSHPSWRDSALLDRAVDARGRVTIQPGTAERVATESRRAIASAAVGVPGAVVMGVLVLVGAPAYAVTRDIGMLGWFLPVYALLSVSGLWTSARTAGPMALLRDAADAELALPESERPPAPPPPAPPHGSRLP</sequence>
<evidence type="ECO:0000256" key="1">
    <source>
        <dbReference type="SAM" id="MobiDB-lite"/>
    </source>
</evidence>
<gene>
    <name evidence="3" type="ORF">CMsap09_06550</name>
</gene>
<evidence type="ECO:0000313" key="3">
    <source>
        <dbReference type="EMBL" id="OUE08589.1"/>
    </source>
</evidence>
<evidence type="ECO:0000313" key="4">
    <source>
        <dbReference type="Proteomes" id="UP000195106"/>
    </source>
</evidence>
<keyword evidence="2" id="KW-1133">Transmembrane helix</keyword>
<comment type="caution">
    <text evidence="3">The sequence shown here is derived from an EMBL/GenBank/DDBJ whole genome shotgun (WGS) entry which is preliminary data.</text>
</comment>
<dbReference type="EMBL" id="MDHJ01000001">
    <property type="protein sequence ID" value="OUE08589.1"/>
    <property type="molecule type" value="Genomic_DNA"/>
</dbReference>
<reference evidence="3 4" key="1">
    <citation type="submission" date="2016-08" db="EMBL/GenBank/DDBJ databases">
        <title>Genome sequence of Clavibacter michiganensis spp. strain CASJ009.</title>
        <authorList>
            <person name="Thapa S.P."/>
            <person name="Coaker G."/>
        </authorList>
    </citation>
    <scope>NUCLEOTIDE SEQUENCE [LARGE SCALE GENOMIC DNA]</scope>
    <source>
        <strain evidence="3">CASJ009</strain>
    </source>
</reference>
<feature type="compositionally biased region" description="Low complexity" evidence="1">
    <location>
        <begin position="13"/>
        <end position="34"/>
    </location>
</feature>
<feature type="transmembrane region" description="Helical" evidence="2">
    <location>
        <begin position="200"/>
        <end position="220"/>
    </location>
</feature>
<evidence type="ECO:0000256" key="2">
    <source>
        <dbReference type="SAM" id="Phobius"/>
    </source>
</evidence>
<protein>
    <submittedName>
        <fullName evidence="3">Uncharacterized protein</fullName>
    </submittedName>
</protein>
<proteinExistence type="predicted"/>
<feature type="compositionally biased region" description="Acidic residues" evidence="1">
    <location>
        <begin position="1"/>
        <end position="12"/>
    </location>
</feature>